<reference evidence="3 4" key="1">
    <citation type="submission" date="2024-04" db="EMBL/GenBank/DDBJ databases">
        <title>Tritrichomonas musculus Genome.</title>
        <authorList>
            <person name="Alves-Ferreira E."/>
            <person name="Grigg M."/>
            <person name="Lorenzi H."/>
            <person name="Galac M."/>
        </authorList>
    </citation>
    <scope>NUCLEOTIDE SEQUENCE [LARGE SCALE GENOMIC DNA]</scope>
    <source>
        <strain evidence="3 4">EAF2021</strain>
    </source>
</reference>
<dbReference type="Gene3D" id="3.40.50.300">
    <property type="entry name" value="P-loop containing nucleotide triphosphate hydrolases"/>
    <property type="match status" value="1"/>
</dbReference>
<dbReference type="PROSITE" id="PS51421">
    <property type="entry name" value="RAS"/>
    <property type="match status" value="1"/>
</dbReference>
<dbReference type="PRINTS" id="PR00449">
    <property type="entry name" value="RASTRNSFRMNG"/>
</dbReference>
<dbReference type="PROSITE" id="PS51419">
    <property type="entry name" value="RAB"/>
    <property type="match status" value="1"/>
</dbReference>
<proteinExistence type="inferred from homology"/>
<dbReference type="SMART" id="SM00173">
    <property type="entry name" value="RAS"/>
    <property type="match status" value="1"/>
</dbReference>
<comment type="similarity">
    <text evidence="1">Belongs to the small GTPase superfamily. Rab family.</text>
</comment>
<dbReference type="SMART" id="SM00174">
    <property type="entry name" value="RHO"/>
    <property type="match status" value="1"/>
</dbReference>
<evidence type="ECO:0000313" key="4">
    <source>
        <dbReference type="Proteomes" id="UP001470230"/>
    </source>
</evidence>
<name>A0ABR2IJG1_9EUKA</name>
<evidence type="ECO:0000256" key="1">
    <source>
        <dbReference type="ARBA" id="ARBA00006270"/>
    </source>
</evidence>
<dbReference type="Proteomes" id="UP001470230">
    <property type="component" value="Unassembled WGS sequence"/>
</dbReference>
<dbReference type="InterPro" id="IPR001806">
    <property type="entry name" value="Small_GTPase"/>
</dbReference>
<comment type="caution">
    <text evidence="3">The sequence shown here is derived from an EMBL/GenBank/DDBJ whole genome shotgun (WGS) entry which is preliminary data.</text>
</comment>
<dbReference type="Pfam" id="PF00071">
    <property type="entry name" value="Ras"/>
    <property type="match status" value="1"/>
</dbReference>
<sequence>MPSLKTGILPTEVSEPDYLLKIILVGDSGVGKTNILGQFVRNEFNPESKTTIGVEFATRTVQIDGKIIKAQIWDTAGQERYRAVTSAYYKGASGAMLVYDITNSISFNSVRKWLKEIRDNADRQVCIMLIGNKRDLDNLRSITTEESRNLAQSENLLFLETSALSAENIQEAFTVLISTILEQTISSDASLSKNNSKKQDPSKKGVKISNSDDENKCCKT</sequence>
<evidence type="ECO:0000313" key="3">
    <source>
        <dbReference type="EMBL" id="KAK8863800.1"/>
    </source>
</evidence>
<dbReference type="NCBIfam" id="TIGR00231">
    <property type="entry name" value="small_GTP"/>
    <property type="match status" value="1"/>
</dbReference>
<keyword evidence="4" id="KW-1185">Reference proteome</keyword>
<dbReference type="CDD" id="cd01868">
    <property type="entry name" value="Rab11_like"/>
    <property type="match status" value="1"/>
</dbReference>
<organism evidence="3 4">
    <name type="scientific">Tritrichomonas musculus</name>
    <dbReference type="NCBI Taxonomy" id="1915356"/>
    <lineage>
        <taxon>Eukaryota</taxon>
        <taxon>Metamonada</taxon>
        <taxon>Parabasalia</taxon>
        <taxon>Tritrichomonadida</taxon>
        <taxon>Tritrichomonadidae</taxon>
        <taxon>Tritrichomonas</taxon>
    </lineage>
</organism>
<dbReference type="InterPro" id="IPR050209">
    <property type="entry name" value="Rab_GTPases_membrane_traffic"/>
</dbReference>
<feature type="region of interest" description="Disordered" evidence="2">
    <location>
        <begin position="190"/>
        <end position="220"/>
    </location>
</feature>
<dbReference type="SMART" id="SM00176">
    <property type="entry name" value="RAN"/>
    <property type="match status" value="1"/>
</dbReference>
<dbReference type="PANTHER" id="PTHR47979">
    <property type="entry name" value="DRAB11-RELATED"/>
    <property type="match status" value="1"/>
</dbReference>
<dbReference type="EMBL" id="JAPFFF010000017">
    <property type="protein sequence ID" value="KAK8863800.1"/>
    <property type="molecule type" value="Genomic_DNA"/>
</dbReference>
<dbReference type="InterPro" id="IPR005225">
    <property type="entry name" value="Small_GTP-bd"/>
</dbReference>
<gene>
    <name evidence="3" type="ORF">M9Y10_011490</name>
</gene>
<dbReference type="InterPro" id="IPR027417">
    <property type="entry name" value="P-loop_NTPase"/>
</dbReference>
<dbReference type="SMART" id="SM00175">
    <property type="entry name" value="RAB"/>
    <property type="match status" value="1"/>
</dbReference>
<accession>A0ABR2IJG1</accession>
<evidence type="ECO:0000256" key="2">
    <source>
        <dbReference type="SAM" id="MobiDB-lite"/>
    </source>
</evidence>
<dbReference type="SUPFAM" id="SSF52540">
    <property type="entry name" value="P-loop containing nucleoside triphosphate hydrolases"/>
    <property type="match status" value="1"/>
</dbReference>
<dbReference type="PROSITE" id="PS51420">
    <property type="entry name" value="RHO"/>
    <property type="match status" value="1"/>
</dbReference>
<protein>
    <submittedName>
        <fullName evidence="3">Uncharacterized protein</fullName>
    </submittedName>
</protein>
<dbReference type="SMART" id="SM00177">
    <property type="entry name" value="ARF"/>
    <property type="match status" value="1"/>
</dbReference>